<feature type="region of interest" description="Disordered" evidence="1">
    <location>
        <begin position="29"/>
        <end position="54"/>
    </location>
</feature>
<evidence type="ECO:0000313" key="3">
    <source>
        <dbReference type="Proteomes" id="UP000053989"/>
    </source>
</evidence>
<reference evidence="2 3" key="1">
    <citation type="submission" date="2014-04" db="EMBL/GenBank/DDBJ databases">
        <authorList>
            <consortium name="DOE Joint Genome Institute"/>
            <person name="Kuo A."/>
            <person name="Kohler A."/>
            <person name="Nagy L.G."/>
            <person name="Floudas D."/>
            <person name="Copeland A."/>
            <person name="Barry K.W."/>
            <person name="Cichocki N."/>
            <person name="Veneault-Fourrey C."/>
            <person name="LaButti K."/>
            <person name="Lindquist E.A."/>
            <person name="Lipzen A."/>
            <person name="Lundell T."/>
            <person name="Morin E."/>
            <person name="Murat C."/>
            <person name="Sun H."/>
            <person name="Tunlid A."/>
            <person name="Henrissat B."/>
            <person name="Grigoriev I.V."/>
            <person name="Hibbett D.S."/>
            <person name="Martin F."/>
            <person name="Nordberg H.P."/>
            <person name="Cantor M.N."/>
            <person name="Hua S.X."/>
        </authorList>
    </citation>
    <scope>NUCLEOTIDE SEQUENCE [LARGE SCALE GENOMIC DNA]</scope>
    <source>
        <strain evidence="2 3">Foug A</strain>
    </source>
</reference>
<organism evidence="2 3">
    <name type="scientific">Scleroderma citrinum Foug A</name>
    <dbReference type="NCBI Taxonomy" id="1036808"/>
    <lineage>
        <taxon>Eukaryota</taxon>
        <taxon>Fungi</taxon>
        <taxon>Dikarya</taxon>
        <taxon>Basidiomycota</taxon>
        <taxon>Agaricomycotina</taxon>
        <taxon>Agaricomycetes</taxon>
        <taxon>Agaricomycetidae</taxon>
        <taxon>Boletales</taxon>
        <taxon>Sclerodermatineae</taxon>
        <taxon>Sclerodermataceae</taxon>
        <taxon>Scleroderma</taxon>
    </lineage>
</organism>
<dbReference type="AlphaFoldDB" id="A0A0C3DCM7"/>
<proteinExistence type="predicted"/>
<sequence length="54" mass="6042">MRHEASQKNQCSSGVREERVLIIMNHDLEHFPSDPKSGSLPNQIDLTSSTFTDG</sequence>
<accession>A0A0C3DCM7</accession>
<dbReference type="EMBL" id="KN822085">
    <property type="protein sequence ID" value="KIM58485.1"/>
    <property type="molecule type" value="Genomic_DNA"/>
</dbReference>
<evidence type="ECO:0000313" key="2">
    <source>
        <dbReference type="EMBL" id="KIM58485.1"/>
    </source>
</evidence>
<name>A0A0C3DCM7_9AGAM</name>
<dbReference type="HOGENOM" id="CLU_3051766_0_0_1"/>
<evidence type="ECO:0000256" key="1">
    <source>
        <dbReference type="SAM" id="MobiDB-lite"/>
    </source>
</evidence>
<gene>
    <name evidence="2" type="ORF">SCLCIDRAFT_1218606</name>
</gene>
<protein>
    <submittedName>
        <fullName evidence="2">Uncharacterized protein</fullName>
    </submittedName>
</protein>
<keyword evidence="3" id="KW-1185">Reference proteome</keyword>
<dbReference type="Proteomes" id="UP000053989">
    <property type="component" value="Unassembled WGS sequence"/>
</dbReference>
<feature type="compositionally biased region" description="Polar residues" evidence="1">
    <location>
        <begin position="39"/>
        <end position="54"/>
    </location>
</feature>
<dbReference type="InParanoid" id="A0A0C3DCM7"/>
<reference evidence="3" key="2">
    <citation type="submission" date="2015-01" db="EMBL/GenBank/DDBJ databases">
        <title>Evolutionary Origins and Diversification of the Mycorrhizal Mutualists.</title>
        <authorList>
            <consortium name="DOE Joint Genome Institute"/>
            <consortium name="Mycorrhizal Genomics Consortium"/>
            <person name="Kohler A."/>
            <person name="Kuo A."/>
            <person name="Nagy L.G."/>
            <person name="Floudas D."/>
            <person name="Copeland A."/>
            <person name="Barry K.W."/>
            <person name="Cichocki N."/>
            <person name="Veneault-Fourrey C."/>
            <person name="LaButti K."/>
            <person name="Lindquist E.A."/>
            <person name="Lipzen A."/>
            <person name="Lundell T."/>
            <person name="Morin E."/>
            <person name="Murat C."/>
            <person name="Riley R."/>
            <person name="Ohm R."/>
            <person name="Sun H."/>
            <person name="Tunlid A."/>
            <person name="Henrissat B."/>
            <person name="Grigoriev I.V."/>
            <person name="Hibbett D.S."/>
            <person name="Martin F."/>
        </authorList>
    </citation>
    <scope>NUCLEOTIDE SEQUENCE [LARGE SCALE GENOMIC DNA]</scope>
    <source>
        <strain evidence="3">Foug A</strain>
    </source>
</reference>